<dbReference type="PANTHER" id="PTHR47972:SF4">
    <property type="entry name" value="KINESIN-LIKE PROTEIN KIN-14L"/>
    <property type="match status" value="1"/>
</dbReference>
<proteinExistence type="inferred from homology"/>
<dbReference type="eggNOG" id="KOG0239">
    <property type="taxonomic scope" value="Eukaryota"/>
</dbReference>
<dbReference type="Proteomes" id="UP000000226">
    <property type="component" value="Chromosome 4"/>
</dbReference>
<gene>
    <name evidence="4" type="ORF">PHAVU_004G103400g</name>
</gene>
<accession>V7C1Q4</accession>
<dbReference type="InterPro" id="IPR036961">
    <property type="entry name" value="Kinesin_motor_dom_sf"/>
</dbReference>
<dbReference type="GO" id="GO:0005524">
    <property type="term" value="F:ATP binding"/>
    <property type="evidence" value="ECO:0007669"/>
    <property type="project" value="InterPro"/>
</dbReference>
<dbReference type="PANTHER" id="PTHR47972">
    <property type="entry name" value="KINESIN-LIKE PROTEIN KLP-3"/>
    <property type="match status" value="1"/>
</dbReference>
<dbReference type="GO" id="GO:0015630">
    <property type="term" value="C:microtubule cytoskeleton"/>
    <property type="evidence" value="ECO:0007669"/>
    <property type="project" value="TreeGrafter"/>
</dbReference>
<dbReference type="Gene3D" id="3.40.850.10">
    <property type="entry name" value="Kinesin motor domain"/>
    <property type="match status" value="1"/>
</dbReference>
<sequence>MEKTPRKIWSCNADRLSLPDAKLRPVNSTTDVMTLMKPSEVNCAVSSNSMNNRSSRSHSIWGCLRH</sequence>
<evidence type="ECO:0000256" key="1">
    <source>
        <dbReference type="ARBA" id="ARBA00023175"/>
    </source>
</evidence>
<dbReference type="GO" id="GO:0003777">
    <property type="term" value="F:microtubule motor activity"/>
    <property type="evidence" value="ECO:0007669"/>
    <property type="project" value="InterPro"/>
</dbReference>
<dbReference type="SMR" id="V7C1Q4"/>
<dbReference type="InterPro" id="IPR001752">
    <property type="entry name" value="Kinesin_motor_dom"/>
</dbReference>
<dbReference type="InterPro" id="IPR027417">
    <property type="entry name" value="P-loop_NTPase"/>
</dbReference>
<comment type="similarity">
    <text evidence="2">Belongs to the TRAFAC class myosin-kinesin ATPase superfamily. Kinesin family.</text>
</comment>
<dbReference type="SUPFAM" id="SSF52540">
    <property type="entry name" value="P-loop containing nucleoside triphosphate hydrolases"/>
    <property type="match status" value="1"/>
</dbReference>
<dbReference type="STRING" id="3885.V7C1Q4"/>
<dbReference type="GO" id="GO:0007018">
    <property type="term" value="P:microtubule-based movement"/>
    <property type="evidence" value="ECO:0007669"/>
    <property type="project" value="InterPro"/>
</dbReference>
<evidence type="ECO:0000259" key="3">
    <source>
        <dbReference type="PROSITE" id="PS50067"/>
    </source>
</evidence>
<protein>
    <recommendedName>
        <fullName evidence="3">Kinesin motor domain-containing protein</fullName>
    </recommendedName>
</protein>
<dbReference type="AlphaFoldDB" id="V7C1Q4"/>
<dbReference type="GO" id="GO:0008017">
    <property type="term" value="F:microtubule binding"/>
    <property type="evidence" value="ECO:0007669"/>
    <property type="project" value="InterPro"/>
</dbReference>
<dbReference type="PROSITE" id="PS50067">
    <property type="entry name" value="KINESIN_MOTOR_2"/>
    <property type="match status" value="1"/>
</dbReference>
<organism evidence="4 5">
    <name type="scientific">Phaseolus vulgaris</name>
    <name type="common">Kidney bean</name>
    <name type="synonym">French bean</name>
    <dbReference type="NCBI Taxonomy" id="3885"/>
    <lineage>
        <taxon>Eukaryota</taxon>
        <taxon>Viridiplantae</taxon>
        <taxon>Streptophyta</taxon>
        <taxon>Embryophyta</taxon>
        <taxon>Tracheophyta</taxon>
        <taxon>Spermatophyta</taxon>
        <taxon>Magnoliopsida</taxon>
        <taxon>eudicotyledons</taxon>
        <taxon>Gunneridae</taxon>
        <taxon>Pentapetalae</taxon>
        <taxon>rosids</taxon>
        <taxon>fabids</taxon>
        <taxon>Fabales</taxon>
        <taxon>Fabaceae</taxon>
        <taxon>Papilionoideae</taxon>
        <taxon>50 kb inversion clade</taxon>
        <taxon>NPAAA clade</taxon>
        <taxon>indigoferoid/millettioid clade</taxon>
        <taxon>Phaseoleae</taxon>
        <taxon>Phaseolus</taxon>
    </lineage>
</organism>
<keyword evidence="1" id="KW-0505">Motor protein</keyword>
<evidence type="ECO:0000313" key="5">
    <source>
        <dbReference type="Proteomes" id="UP000000226"/>
    </source>
</evidence>
<evidence type="ECO:0000313" key="4">
    <source>
        <dbReference type="EMBL" id="ESW24107.1"/>
    </source>
</evidence>
<reference evidence="5" key="1">
    <citation type="journal article" date="2014" name="Nat. Genet.">
        <title>A reference genome for common bean and genome-wide analysis of dual domestications.</title>
        <authorList>
            <person name="Schmutz J."/>
            <person name="McClean P.E."/>
            <person name="Mamidi S."/>
            <person name="Wu G.A."/>
            <person name="Cannon S.B."/>
            <person name="Grimwood J."/>
            <person name="Jenkins J."/>
            <person name="Shu S."/>
            <person name="Song Q."/>
            <person name="Chavarro C."/>
            <person name="Torres-Torres M."/>
            <person name="Geffroy V."/>
            <person name="Moghaddam S.M."/>
            <person name="Gao D."/>
            <person name="Abernathy B."/>
            <person name="Barry K."/>
            <person name="Blair M."/>
            <person name="Brick M.A."/>
            <person name="Chovatia M."/>
            <person name="Gepts P."/>
            <person name="Goodstein D.M."/>
            <person name="Gonzales M."/>
            <person name="Hellsten U."/>
            <person name="Hyten D.L."/>
            <person name="Jia G."/>
            <person name="Kelly J.D."/>
            <person name="Kudrna D."/>
            <person name="Lee R."/>
            <person name="Richard M.M."/>
            <person name="Miklas P.N."/>
            <person name="Osorno J.M."/>
            <person name="Rodrigues J."/>
            <person name="Thareau V."/>
            <person name="Urrea C.A."/>
            <person name="Wang M."/>
            <person name="Yu Y."/>
            <person name="Zhang M."/>
            <person name="Wing R.A."/>
            <person name="Cregan P.B."/>
            <person name="Rokhsar D.S."/>
            <person name="Jackson S.A."/>
        </authorList>
    </citation>
    <scope>NUCLEOTIDE SEQUENCE [LARGE SCALE GENOMIC DNA]</scope>
    <source>
        <strain evidence="5">cv. G19833</strain>
    </source>
</reference>
<evidence type="ECO:0000256" key="2">
    <source>
        <dbReference type="PROSITE-ProRule" id="PRU00283"/>
    </source>
</evidence>
<dbReference type="InterPro" id="IPR027640">
    <property type="entry name" value="Kinesin-like_fam"/>
</dbReference>
<keyword evidence="5" id="KW-1185">Reference proteome</keyword>
<dbReference type="Gramene" id="ESW24107">
    <property type="protein sequence ID" value="ESW24107"/>
    <property type="gene ID" value="PHAVU_004G103400g"/>
</dbReference>
<comment type="caution">
    <text evidence="2">Lacks conserved residue(s) required for the propagation of feature annotation.</text>
</comment>
<dbReference type="OrthoDB" id="3176171at2759"/>
<feature type="domain" description="Kinesin motor" evidence="3">
    <location>
        <begin position="1"/>
        <end position="66"/>
    </location>
</feature>
<dbReference type="EMBL" id="CM002291">
    <property type="protein sequence ID" value="ESW24107.1"/>
    <property type="molecule type" value="Genomic_DNA"/>
</dbReference>
<name>V7C1Q4_PHAVU</name>